<proteinExistence type="predicted"/>
<protein>
    <submittedName>
        <fullName evidence="2">Uncharacterized protein</fullName>
    </submittedName>
</protein>
<evidence type="ECO:0000313" key="3">
    <source>
        <dbReference type="Proteomes" id="UP001174997"/>
    </source>
</evidence>
<accession>A0AA39Z8L2</accession>
<organism evidence="2 3">
    <name type="scientific">Cercophora samala</name>
    <dbReference type="NCBI Taxonomy" id="330535"/>
    <lineage>
        <taxon>Eukaryota</taxon>
        <taxon>Fungi</taxon>
        <taxon>Dikarya</taxon>
        <taxon>Ascomycota</taxon>
        <taxon>Pezizomycotina</taxon>
        <taxon>Sordariomycetes</taxon>
        <taxon>Sordariomycetidae</taxon>
        <taxon>Sordariales</taxon>
        <taxon>Lasiosphaeriaceae</taxon>
        <taxon>Cercophora</taxon>
    </lineage>
</organism>
<gene>
    <name evidence="2" type="ORF">QBC41DRAFT_305793</name>
</gene>
<sequence>MTSTHHGNNVTGDIIEHDVHPSRVAVMIRNNSPELQSILFSFHSRSTGRSWMLTTVFQPPVSRSRQPRVYILGLPLMRAESCDYISAIPRTYLTWLSVVGPGSFVTLNMLKQRLVQTQALETLHLRSFAERSFEFVGNERLPAVRELVLANYDWRHSLEESTKNWDFSQLKALMLFSVKHLGSLFQVISKVPHCLDTMVFDMKWGPEVIPSLQTLCECPHLHTVVIRLPLKLPTTETDLLQQLQIPLKEVHDNLAYELAAGIIHFLLRNRFNSTTWQDIYVLFGEWKMWDNVGVHPGYYFKYIGPVEGGMHIENLNQFDMQALLATMARMMSADADRASTLDGGKRKKARRHQPAGQNHGDEERLDFYHEMYGLRFLLASKPLDRISLSF</sequence>
<dbReference type="AlphaFoldDB" id="A0AA39Z8L2"/>
<feature type="region of interest" description="Disordered" evidence="1">
    <location>
        <begin position="339"/>
        <end position="360"/>
    </location>
</feature>
<dbReference type="EMBL" id="JAULSY010000101">
    <property type="protein sequence ID" value="KAK0665808.1"/>
    <property type="molecule type" value="Genomic_DNA"/>
</dbReference>
<reference evidence="2" key="1">
    <citation type="submission" date="2023-06" db="EMBL/GenBank/DDBJ databases">
        <title>Genome-scale phylogeny and comparative genomics of the fungal order Sordariales.</title>
        <authorList>
            <consortium name="Lawrence Berkeley National Laboratory"/>
            <person name="Hensen N."/>
            <person name="Bonometti L."/>
            <person name="Westerberg I."/>
            <person name="Brannstrom I.O."/>
            <person name="Guillou S."/>
            <person name="Cros-Aarteil S."/>
            <person name="Calhoun S."/>
            <person name="Haridas S."/>
            <person name="Kuo A."/>
            <person name="Mondo S."/>
            <person name="Pangilinan J."/>
            <person name="Riley R."/>
            <person name="Labutti K."/>
            <person name="Andreopoulos B."/>
            <person name="Lipzen A."/>
            <person name="Chen C."/>
            <person name="Yanf M."/>
            <person name="Daum C."/>
            <person name="Ng V."/>
            <person name="Clum A."/>
            <person name="Steindorff A."/>
            <person name="Ohm R."/>
            <person name="Martin F."/>
            <person name="Silar P."/>
            <person name="Natvig D."/>
            <person name="Lalanne C."/>
            <person name="Gautier V."/>
            <person name="Ament-Velasquez S.L."/>
            <person name="Kruys A."/>
            <person name="Hutchinson M.I."/>
            <person name="Powell A.J."/>
            <person name="Barry K."/>
            <person name="Miller A.N."/>
            <person name="Grigoriev I.V."/>
            <person name="Debuchy R."/>
            <person name="Gladieux P."/>
            <person name="Thoren M.H."/>
            <person name="Johannesson H."/>
        </authorList>
    </citation>
    <scope>NUCLEOTIDE SEQUENCE</scope>
    <source>
        <strain evidence="2">CBS 307.81</strain>
    </source>
</reference>
<dbReference type="Proteomes" id="UP001174997">
    <property type="component" value="Unassembled WGS sequence"/>
</dbReference>
<keyword evidence="3" id="KW-1185">Reference proteome</keyword>
<name>A0AA39Z8L2_9PEZI</name>
<evidence type="ECO:0000313" key="2">
    <source>
        <dbReference type="EMBL" id="KAK0665808.1"/>
    </source>
</evidence>
<comment type="caution">
    <text evidence="2">The sequence shown here is derived from an EMBL/GenBank/DDBJ whole genome shotgun (WGS) entry which is preliminary data.</text>
</comment>
<evidence type="ECO:0000256" key="1">
    <source>
        <dbReference type="SAM" id="MobiDB-lite"/>
    </source>
</evidence>